<gene>
    <name evidence="2" type="ORF">GJ688_11740</name>
</gene>
<reference evidence="2 3" key="1">
    <citation type="submission" date="2019-11" db="EMBL/GenBank/DDBJ databases">
        <title>Whole-genome sequence of a the green, strictly anaerobic photosynthetic bacterium Heliobacillus mobilis DSM 6151.</title>
        <authorList>
            <person name="Kyndt J.A."/>
            <person name="Meyer T.E."/>
        </authorList>
    </citation>
    <scope>NUCLEOTIDE SEQUENCE [LARGE SCALE GENOMIC DNA]</scope>
    <source>
        <strain evidence="2 3">DSM 6151</strain>
    </source>
</reference>
<protein>
    <submittedName>
        <fullName evidence="2">DUF327 family protein</fullName>
    </submittedName>
</protein>
<evidence type="ECO:0000256" key="1">
    <source>
        <dbReference type="SAM" id="MobiDB-lite"/>
    </source>
</evidence>
<dbReference type="AlphaFoldDB" id="A0A6I3SMT2"/>
<accession>A0A6I3SMT2</accession>
<dbReference type="Proteomes" id="UP000430670">
    <property type="component" value="Unassembled WGS sequence"/>
</dbReference>
<evidence type="ECO:0000313" key="2">
    <source>
        <dbReference type="EMBL" id="MTV49647.1"/>
    </source>
</evidence>
<name>A0A6I3SMT2_HELMO</name>
<feature type="region of interest" description="Disordered" evidence="1">
    <location>
        <begin position="1"/>
        <end position="20"/>
    </location>
</feature>
<proteinExistence type="predicted"/>
<dbReference type="EMBL" id="WNKU01000013">
    <property type="protein sequence ID" value="MTV49647.1"/>
    <property type="molecule type" value="Genomic_DNA"/>
</dbReference>
<dbReference type="OrthoDB" id="2081713at2"/>
<dbReference type="Pfam" id="PF03885">
    <property type="entry name" value="DUF327"/>
    <property type="match status" value="1"/>
</dbReference>
<sequence length="145" mass="16691">MEVNKIGKTGAVNKKNNPEVPTEKISFSEIMAQRRDHMNTEKYSKMVEKIEDQGNILAQSRTVEDLKKYKELVKQFMDDVIKDGLKLEERRGFNRRGRAKIYKIVTKVDEKLLELTDHVLKKQANGLKILGLVGEIKGLLVDTYT</sequence>
<comment type="caution">
    <text evidence="2">The sequence shown here is derived from an EMBL/GenBank/DDBJ whole genome shotgun (WGS) entry which is preliminary data.</text>
</comment>
<dbReference type="SUPFAM" id="SSF158397">
    <property type="entry name" value="TM1646-like"/>
    <property type="match status" value="1"/>
</dbReference>
<dbReference type="InterPro" id="IPR005585">
    <property type="entry name" value="DUF327"/>
</dbReference>
<dbReference type="RefSeq" id="WP_155476746.1">
    <property type="nucleotide sequence ID" value="NZ_WNKU01000013.1"/>
</dbReference>
<organism evidence="2 3">
    <name type="scientific">Heliobacterium mobile</name>
    <name type="common">Heliobacillus mobilis</name>
    <dbReference type="NCBI Taxonomy" id="28064"/>
    <lineage>
        <taxon>Bacteria</taxon>
        <taxon>Bacillati</taxon>
        <taxon>Bacillota</taxon>
        <taxon>Clostridia</taxon>
        <taxon>Eubacteriales</taxon>
        <taxon>Heliobacteriaceae</taxon>
        <taxon>Heliobacterium</taxon>
    </lineage>
</organism>
<dbReference type="Gene3D" id="1.20.120.490">
    <property type="entry name" value="Hypothetical protein TM1646-like domain"/>
    <property type="match status" value="1"/>
</dbReference>
<evidence type="ECO:0000313" key="3">
    <source>
        <dbReference type="Proteomes" id="UP000430670"/>
    </source>
</evidence>
<dbReference type="InterPro" id="IPR024042">
    <property type="entry name" value="TM1646-like_dom_sf"/>
</dbReference>
<keyword evidence="3" id="KW-1185">Reference proteome</keyword>